<dbReference type="PANTHER" id="PTHR48075:SF7">
    <property type="entry name" value="3-HYDROXYACYL-COA DEHYDROGENASE-RELATED"/>
    <property type="match status" value="1"/>
</dbReference>
<protein>
    <submittedName>
        <fullName evidence="10">3-hydroxyacyl-CoA dehydrogenase NAD-binding domain-containing protein</fullName>
    </submittedName>
</protein>
<dbReference type="Gene3D" id="3.90.226.10">
    <property type="entry name" value="2-enoyl-CoA Hydratase, Chain A, domain 1"/>
    <property type="match status" value="1"/>
</dbReference>
<proteinExistence type="predicted"/>
<sequence length="811" mass="87716">MSSTQTISMQTEVSTRIRKVAVCGAGVMGAQIAAHCVNAGIPVVLFDLPASQADKNAIVHKAIAQLKKLNPAPLGSLALAELITPANYEDDLSLLADCDLLIEAIAERLDWKQDLYRKLAPALQEHTIVASNTSGLSISALAQVLPEQLRHRFCGVHFFNPPRYMNLVELIPTNETEPVLLDKLETFLVSELGKGVVRAKDTPNFIGNRIGVFGILSVFTQAQKFGLTYEQVDTLTGTRLGRAKSGTYRTADVVGLDTLVHVIRTMQDQLPNDSFKSCFALPADLQYLFDHGALGQKTGAGFFRKQGRDILRFDLTSQQYVAADAEVSAEALDILAERDPAKKLAALRASSDPQAQFVWAVLRDTLHYSAVHLAQIADNARQLDLAMKWGFGHQQGPFEIWQAAGWRQVADWISADIQAGKALSDQALPDWAIRGPVWEAQGVHTAAGSWNPHEGRFEGRSKLPVYSRQLGAPLLVGEQATLDTKVVYQDEAVLCWTLPAPHPQDVLIVSFKTKMHTLSPAVVAGVVKAVSLAERSYQALVIGHTDDPFSAGADLKAILPAFEQGGAAAIEPIEKAMQDMVQRVRYAQVPVVAAVAGLALGGGCELLVHCAHRVAAFESYIGLVEVGIGLIPGAGGLTYGARRAAELQAATVSEVPLLAYLKRFALAAAGAQVSRSAIDAREIGYLRESDNIVMNRNEVLYVAARQAKAMAEAGWRAPLAQRFPVAGRDGIATLKAQLLNMKVGGYISDYDFRIAEHLATVLCGGDVDPGTLVDEAWLLGLERRAFLELLANPKTQERIMGMLKTGKPVRN</sequence>
<dbReference type="Pfam" id="PF00378">
    <property type="entry name" value="ECH_1"/>
    <property type="match status" value="1"/>
</dbReference>
<evidence type="ECO:0000256" key="6">
    <source>
        <dbReference type="ARBA" id="ARBA00023098"/>
    </source>
</evidence>
<feature type="domain" description="3-hydroxyacyl-CoA dehydrogenase NAD binding" evidence="9">
    <location>
        <begin position="19"/>
        <end position="202"/>
    </location>
</feature>
<keyword evidence="11" id="KW-1185">Reference proteome</keyword>
<evidence type="ECO:0000256" key="1">
    <source>
        <dbReference type="ARBA" id="ARBA00005005"/>
    </source>
</evidence>
<comment type="pathway">
    <text evidence="1">Lipid metabolism; fatty acid beta-oxidation.</text>
</comment>
<dbReference type="InterPro" id="IPR006108">
    <property type="entry name" value="3HC_DH_C"/>
</dbReference>
<evidence type="ECO:0000313" key="11">
    <source>
        <dbReference type="Proteomes" id="UP001168613"/>
    </source>
</evidence>
<evidence type="ECO:0000256" key="3">
    <source>
        <dbReference type="ARBA" id="ARBA00022963"/>
    </source>
</evidence>
<dbReference type="InterPro" id="IPR006176">
    <property type="entry name" value="3-OHacyl-CoA_DH_NAD-bd"/>
</dbReference>
<dbReference type="Gene3D" id="1.10.1040.50">
    <property type="match status" value="1"/>
</dbReference>
<keyword evidence="2" id="KW-0276">Fatty acid metabolism</keyword>
<keyword evidence="6" id="KW-0443">Lipid metabolism</keyword>
<gene>
    <name evidence="10" type="ORF">LMS43_00295</name>
</gene>
<dbReference type="InterPro" id="IPR001753">
    <property type="entry name" value="Enoyl-CoA_hydra/iso"/>
</dbReference>
<name>A0ABT8EEN7_9BURK</name>
<dbReference type="Pfam" id="PF00725">
    <property type="entry name" value="3HCDH"/>
    <property type="match status" value="1"/>
</dbReference>
<evidence type="ECO:0000256" key="4">
    <source>
        <dbReference type="ARBA" id="ARBA00023002"/>
    </source>
</evidence>
<keyword evidence="5" id="KW-0520">NAD</keyword>
<comment type="caution">
    <text evidence="10">The sequence shown here is derived from an EMBL/GenBank/DDBJ whole genome shotgun (WGS) entry which is preliminary data.</text>
</comment>
<evidence type="ECO:0000259" key="8">
    <source>
        <dbReference type="Pfam" id="PF00725"/>
    </source>
</evidence>
<evidence type="ECO:0000259" key="9">
    <source>
        <dbReference type="Pfam" id="PF02737"/>
    </source>
</evidence>
<reference evidence="10" key="1">
    <citation type="submission" date="2021-11" db="EMBL/GenBank/DDBJ databases">
        <title>Draft genome sequence of Alcaligenes endophyticus type strain CCUG 75668T.</title>
        <authorList>
            <person name="Salva-Serra F."/>
            <person name="Duran R.E."/>
            <person name="Seeger M."/>
            <person name="Moore E.R.B."/>
            <person name="Jaen-Luchoro D."/>
        </authorList>
    </citation>
    <scope>NUCLEOTIDE SEQUENCE</scope>
    <source>
        <strain evidence="10">CCUG 75668</strain>
    </source>
</reference>
<keyword evidence="4" id="KW-0560">Oxidoreductase</keyword>
<organism evidence="10 11">
    <name type="scientific">Alcaligenes endophyticus</name>
    <dbReference type="NCBI Taxonomy" id="1929088"/>
    <lineage>
        <taxon>Bacteria</taxon>
        <taxon>Pseudomonadati</taxon>
        <taxon>Pseudomonadota</taxon>
        <taxon>Betaproteobacteria</taxon>
        <taxon>Burkholderiales</taxon>
        <taxon>Alcaligenaceae</taxon>
        <taxon>Alcaligenes</taxon>
    </lineage>
</organism>
<evidence type="ECO:0000256" key="2">
    <source>
        <dbReference type="ARBA" id="ARBA00022832"/>
    </source>
</evidence>
<dbReference type="Gene3D" id="3.40.50.720">
    <property type="entry name" value="NAD(P)-binding Rossmann-like Domain"/>
    <property type="match status" value="1"/>
</dbReference>
<dbReference type="PANTHER" id="PTHR48075">
    <property type="entry name" value="3-HYDROXYACYL-COA DEHYDROGENASE FAMILY PROTEIN"/>
    <property type="match status" value="1"/>
</dbReference>
<dbReference type="InterPro" id="IPR029045">
    <property type="entry name" value="ClpP/crotonase-like_dom_sf"/>
</dbReference>
<dbReference type="InterPro" id="IPR008927">
    <property type="entry name" value="6-PGluconate_DH-like_C_sf"/>
</dbReference>
<comment type="catalytic activity">
    <reaction evidence="7">
        <text>a (3S)-3-hydroxyacyl-CoA + NAD(+) = a 3-oxoacyl-CoA + NADH + H(+)</text>
        <dbReference type="Rhea" id="RHEA:22432"/>
        <dbReference type="ChEBI" id="CHEBI:15378"/>
        <dbReference type="ChEBI" id="CHEBI:57318"/>
        <dbReference type="ChEBI" id="CHEBI:57540"/>
        <dbReference type="ChEBI" id="CHEBI:57945"/>
        <dbReference type="ChEBI" id="CHEBI:90726"/>
        <dbReference type="EC" id="1.1.1.35"/>
    </reaction>
</comment>
<dbReference type="SUPFAM" id="SSF48179">
    <property type="entry name" value="6-phosphogluconate dehydrogenase C-terminal domain-like"/>
    <property type="match status" value="2"/>
</dbReference>
<dbReference type="SUPFAM" id="SSF51735">
    <property type="entry name" value="NAD(P)-binding Rossmann-fold domains"/>
    <property type="match status" value="1"/>
</dbReference>
<evidence type="ECO:0000256" key="7">
    <source>
        <dbReference type="ARBA" id="ARBA00049556"/>
    </source>
</evidence>
<dbReference type="SUPFAM" id="SSF52096">
    <property type="entry name" value="ClpP/crotonase"/>
    <property type="match status" value="1"/>
</dbReference>
<evidence type="ECO:0000256" key="5">
    <source>
        <dbReference type="ARBA" id="ARBA00023027"/>
    </source>
</evidence>
<dbReference type="InterPro" id="IPR036291">
    <property type="entry name" value="NAD(P)-bd_dom_sf"/>
</dbReference>
<feature type="domain" description="3-hydroxyacyl-CoA dehydrogenase C-terminal" evidence="8">
    <location>
        <begin position="205"/>
        <end position="304"/>
    </location>
</feature>
<dbReference type="RefSeq" id="WP_266124633.1">
    <property type="nucleotide sequence ID" value="NZ_JAJHNU010000001.1"/>
</dbReference>
<dbReference type="EMBL" id="JAJHNU010000001">
    <property type="protein sequence ID" value="MDN4119718.1"/>
    <property type="molecule type" value="Genomic_DNA"/>
</dbReference>
<keyword evidence="3" id="KW-0442">Lipid degradation</keyword>
<dbReference type="Pfam" id="PF02737">
    <property type="entry name" value="3HCDH_N"/>
    <property type="match status" value="1"/>
</dbReference>
<dbReference type="Proteomes" id="UP001168613">
    <property type="component" value="Unassembled WGS sequence"/>
</dbReference>
<accession>A0ABT8EEN7</accession>
<evidence type="ECO:0000313" key="10">
    <source>
        <dbReference type="EMBL" id="MDN4119718.1"/>
    </source>
</evidence>